<evidence type="ECO:0000313" key="2">
    <source>
        <dbReference type="EMBL" id="QFG50607.1"/>
    </source>
</evidence>
<dbReference type="Proteomes" id="UP000325393">
    <property type="component" value="Chromosome"/>
</dbReference>
<evidence type="ECO:0000256" key="1">
    <source>
        <dbReference type="SAM" id="Phobius"/>
    </source>
</evidence>
<organism evidence="2 3">
    <name type="scientific">Lactobacillus acetotolerans</name>
    <dbReference type="NCBI Taxonomy" id="1600"/>
    <lineage>
        <taxon>Bacteria</taxon>
        <taxon>Bacillati</taxon>
        <taxon>Bacillota</taxon>
        <taxon>Bacilli</taxon>
        <taxon>Lactobacillales</taxon>
        <taxon>Lactobacillaceae</taxon>
        <taxon>Lactobacillus</taxon>
    </lineage>
</organism>
<accession>A0A5P5ZG28</accession>
<protein>
    <submittedName>
        <fullName evidence="2">Uncharacterized protein</fullName>
    </submittedName>
</protein>
<dbReference type="RefSeq" id="WP_056970301.1">
    <property type="nucleotide sequence ID" value="NZ_CP044496.1"/>
</dbReference>
<evidence type="ECO:0000313" key="3">
    <source>
        <dbReference type="Proteomes" id="UP000325393"/>
    </source>
</evidence>
<reference evidence="2 3" key="1">
    <citation type="submission" date="2019-09" db="EMBL/GenBank/DDBJ databases">
        <title>Genome sequencing of Lactobacillus acetotolerans.</title>
        <authorList>
            <person name="Kim K."/>
        </authorList>
    </citation>
    <scope>NUCLEOTIDE SEQUENCE [LARGE SCALE GENOMIC DNA]</scope>
    <source>
        <strain evidence="2 3">LA749</strain>
    </source>
</reference>
<keyword evidence="1" id="KW-0812">Transmembrane</keyword>
<feature type="transmembrane region" description="Helical" evidence="1">
    <location>
        <begin position="123"/>
        <end position="141"/>
    </location>
</feature>
<dbReference type="GeneID" id="78211469"/>
<feature type="transmembrane region" description="Helical" evidence="1">
    <location>
        <begin position="60"/>
        <end position="79"/>
    </location>
</feature>
<keyword evidence="1" id="KW-1133">Transmembrane helix</keyword>
<feature type="transmembrane region" description="Helical" evidence="1">
    <location>
        <begin position="34"/>
        <end position="54"/>
    </location>
</feature>
<dbReference type="AlphaFoldDB" id="A0A5P5ZG28"/>
<dbReference type="EMBL" id="CP044496">
    <property type="protein sequence ID" value="QFG50607.1"/>
    <property type="molecule type" value="Genomic_DNA"/>
</dbReference>
<sequence length="161" mass="18533">MKKYKESDSTNRTFSNLSNDAFYLLRSMRKAYAIVRWLFLPAILSFIGIVSILTTPYDDWGGGFFITGIFLEFIIIESYKSEIEPTLNKVQIKLENELLYKIKADERIIYLQQLLKEYKTNSAYSLLIVLLPLIIACISLANRNNPTAFLVLLAETVKSFV</sequence>
<keyword evidence="1" id="KW-0472">Membrane</keyword>
<name>A0A5P5ZG28_9LACO</name>
<gene>
    <name evidence="2" type="ORF">LA749_00580</name>
</gene>
<proteinExistence type="predicted"/>